<proteinExistence type="predicted"/>
<dbReference type="EMBL" id="CP003642">
    <property type="protein sequence ID" value="AFZ27367.1"/>
    <property type="molecule type" value="Genomic_DNA"/>
</dbReference>
<dbReference type="OrthoDB" id="532598at2"/>
<dbReference type="eggNOG" id="ENOG502ZM97">
    <property type="taxonomic scope" value="Bacteria"/>
</dbReference>
<dbReference type="STRING" id="56107.Cylst_5342"/>
<dbReference type="NCBIfam" id="NF037966">
    <property type="entry name" value="HetP_family"/>
    <property type="match status" value="1"/>
</dbReference>
<name>K9X6U7_9NOST</name>
<reference evidence="1 2" key="1">
    <citation type="submission" date="2012-06" db="EMBL/GenBank/DDBJ databases">
        <title>Finished chromosome of genome of Cylindrospermum stagnale PCC 7417.</title>
        <authorList>
            <consortium name="US DOE Joint Genome Institute"/>
            <person name="Gugger M."/>
            <person name="Coursin T."/>
            <person name="Rippka R."/>
            <person name="Tandeau De Marsac N."/>
            <person name="Huntemann M."/>
            <person name="Wei C.-L."/>
            <person name="Han J."/>
            <person name="Detter J.C."/>
            <person name="Han C."/>
            <person name="Tapia R."/>
            <person name="Chen A."/>
            <person name="Kyrpides N."/>
            <person name="Mavromatis K."/>
            <person name="Markowitz V."/>
            <person name="Szeto E."/>
            <person name="Ivanova N."/>
            <person name="Pagani I."/>
            <person name="Pati A."/>
            <person name="Goodwin L."/>
            <person name="Nordberg H.P."/>
            <person name="Cantor M.N."/>
            <person name="Hua S.X."/>
            <person name="Woyke T."/>
            <person name="Kerfeld C.A."/>
        </authorList>
    </citation>
    <scope>NUCLEOTIDE SEQUENCE [LARGE SCALE GENOMIC DNA]</scope>
    <source>
        <strain evidence="1 2">PCC 7417</strain>
    </source>
</reference>
<dbReference type="PATRIC" id="fig|56107.3.peg.5867"/>
<dbReference type="InterPro" id="IPR049598">
    <property type="entry name" value="HetP-like"/>
</dbReference>
<organism evidence="1 2">
    <name type="scientific">Cylindrospermum stagnale PCC 7417</name>
    <dbReference type="NCBI Taxonomy" id="56107"/>
    <lineage>
        <taxon>Bacteria</taxon>
        <taxon>Bacillati</taxon>
        <taxon>Cyanobacteriota</taxon>
        <taxon>Cyanophyceae</taxon>
        <taxon>Nostocales</taxon>
        <taxon>Nostocaceae</taxon>
        <taxon>Cylindrospermum</taxon>
    </lineage>
</organism>
<protein>
    <recommendedName>
        <fullName evidence="3">Heterocyst differentiation protein</fullName>
    </recommendedName>
</protein>
<dbReference type="RefSeq" id="WP_015210602.1">
    <property type="nucleotide sequence ID" value="NC_019757.1"/>
</dbReference>
<evidence type="ECO:0000313" key="1">
    <source>
        <dbReference type="EMBL" id="AFZ27367.1"/>
    </source>
</evidence>
<gene>
    <name evidence="1" type="ORF">Cylst_5342</name>
</gene>
<evidence type="ECO:0008006" key="3">
    <source>
        <dbReference type="Google" id="ProtNLM"/>
    </source>
</evidence>
<sequence length="97" mass="11295">MTQENFELNEPLDKIFKPEEFEQVVKAIIGGKYSWACFLILHFAGYNPIDFIPYRTYIRLLKKNCQVGGEKFYATEHRKLEPLSAWVRLGGDKHGSN</sequence>
<dbReference type="AlphaFoldDB" id="K9X6U7"/>
<accession>K9X6U7</accession>
<dbReference type="KEGG" id="csg:Cylst_5342"/>
<dbReference type="HOGENOM" id="CLU_144663_1_1_3"/>
<dbReference type="Proteomes" id="UP000010475">
    <property type="component" value="Chromosome"/>
</dbReference>
<evidence type="ECO:0000313" key="2">
    <source>
        <dbReference type="Proteomes" id="UP000010475"/>
    </source>
</evidence>
<keyword evidence="2" id="KW-1185">Reference proteome</keyword>